<keyword evidence="4 5" id="KW-0862">Zinc</keyword>
<dbReference type="GO" id="GO:0032259">
    <property type="term" value="P:methylation"/>
    <property type="evidence" value="ECO:0007669"/>
    <property type="project" value="UniProtKB-KW"/>
</dbReference>
<dbReference type="InterPro" id="IPR003726">
    <property type="entry name" value="HCY_dom"/>
</dbReference>
<dbReference type="PANTHER" id="PTHR46015:SF1">
    <property type="entry name" value="HOMOCYSTEINE S-METHYLTRANSFERASE-LIKE ISOFORM 1"/>
    <property type="match status" value="1"/>
</dbReference>
<dbReference type="GO" id="GO:0033528">
    <property type="term" value="P:S-methylmethionine cycle"/>
    <property type="evidence" value="ECO:0007669"/>
    <property type="project" value="TreeGrafter"/>
</dbReference>
<dbReference type="InterPro" id="IPR017226">
    <property type="entry name" value="BHMT-like"/>
</dbReference>
<feature type="domain" description="Hcy-binding" evidence="7">
    <location>
        <begin position="5"/>
        <end position="314"/>
    </location>
</feature>
<sequence length="319" mass="34247">MLTKAAFHDLLNSRGTLIIDGALATELESRGHDLTHPLWSGRVLHQDPADIKAIHLQYFLAGSDIAITSTYQTSIPGLKEQLNLSGAAAKSLIVSSVRIAQSAREAAYTRGVPADRTLIVAGSVGPYGAYLADGSEYRGDYNVPSADMKAFHRGRIQALVEAGADVLCLETMPNLEEVRALLELLTEEFPTAIMVLSCTLKDATHISDGSSIPELLVMLKQLSTQIVGFGVNCVPPDLITDFLNSARALTDIPLLCYPNSGEVYDGASNTWSGTATHQDLASRTVEEWIPAGVRLVGGCCRTTPEDIRNLVSALHTSMK</sequence>
<dbReference type="PIRSF" id="PIRSF037505">
    <property type="entry name" value="Betaine_HMT"/>
    <property type="match status" value="1"/>
</dbReference>
<name>A0A6H0Y5M5_9PEZI</name>
<evidence type="ECO:0000256" key="3">
    <source>
        <dbReference type="ARBA" id="ARBA00022723"/>
    </source>
</evidence>
<dbReference type="Gene3D" id="3.20.20.330">
    <property type="entry name" value="Homocysteine-binding-like domain"/>
    <property type="match status" value="1"/>
</dbReference>
<gene>
    <name evidence="8" type="ORF">AMS68_007748</name>
</gene>
<dbReference type="GO" id="GO:0008898">
    <property type="term" value="F:S-adenosylmethionine-homocysteine S-methyltransferase activity"/>
    <property type="evidence" value="ECO:0007669"/>
    <property type="project" value="TreeGrafter"/>
</dbReference>
<dbReference type="InterPro" id="IPR051486">
    <property type="entry name" value="Hcy_S-methyltransferase"/>
</dbReference>
<evidence type="ECO:0000256" key="1">
    <source>
        <dbReference type="ARBA" id="ARBA00022603"/>
    </source>
</evidence>
<dbReference type="PROSITE" id="PS50970">
    <property type="entry name" value="HCY"/>
    <property type="match status" value="1"/>
</dbReference>
<dbReference type="EMBL" id="CP051143">
    <property type="protein sequence ID" value="QIX02231.1"/>
    <property type="molecule type" value="Genomic_DNA"/>
</dbReference>
<evidence type="ECO:0000259" key="7">
    <source>
        <dbReference type="PROSITE" id="PS50970"/>
    </source>
</evidence>
<evidence type="ECO:0000256" key="2">
    <source>
        <dbReference type="ARBA" id="ARBA00022679"/>
    </source>
</evidence>
<evidence type="ECO:0000256" key="4">
    <source>
        <dbReference type="ARBA" id="ARBA00022833"/>
    </source>
</evidence>
<keyword evidence="2 6" id="KW-0808">Transferase</keyword>
<dbReference type="GO" id="GO:0008270">
    <property type="term" value="F:zinc ion binding"/>
    <property type="evidence" value="ECO:0007669"/>
    <property type="project" value="InterPro"/>
</dbReference>
<dbReference type="Proteomes" id="UP000503462">
    <property type="component" value="Chromosome 5"/>
</dbReference>
<keyword evidence="1 6" id="KW-0489">Methyltransferase</keyword>
<keyword evidence="9" id="KW-1185">Reference proteome</keyword>
<comment type="cofactor">
    <cofactor evidence="5">
        <name>Zn(2+)</name>
        <dbReference type="ChEBI" id="CHEBI:29105"/>
    </cofactor>
    <text evidence="5">Binds 1 zinc ion per subunit.</text>
</comment>
<dbReference type="NCBIfam" id="NF007020">
    <property type="entry name" value="PRK09485.1"/>
    <property type="match status" value="1"/>
</dbReference>
<organism evidence="8 9">
    <name type="scientific">Peltaster fructicola</name>
    <dbReference type="NCBI Taxonomy" id="286661"/>
    <lineage>
        <taxon>Eukaryota</taxon>
        <taxon>Fungi</taxon>
        <taxon>Dikarya</taxon>
        <taxon>Ascomycota</taxon>
        <taxon>Pezizomycotina</taxon>
        <taxon>Dothideomycetes</taxon>
        <taxon>Dothideomycetes incertae sedis</taxon>
        <taxon>Peltaster</taxon>
    </lineage>
</organism>
<feature type="binding site" evidence="5 6">
    <location>
        <position position="233"/>
    </location>
    <ligand>
        <name>Zn(2+)</name>
        <dbReference type="ChEBI" id="CHEBI:29105"/>
    </ligand>
</feature>
<dbReference type="FunFam" id="3.20.20.330:FF:000002">
    <property type="entry name" value="Homocysteine S-methyltransferase"/>
    <property type="match status" value="1"/>
</dbReference>
<keyword evidence="3 5" id="KW-0479">Metal-binding</keyword>
<dbReference type="InterPro" id="IPR036589">
    <property type="entry name" value="HCY_dom_sf"/>
</dbReference>
<feature type="binding site" evidence="6">
    <location>
        <position position="299"/>
    </location>
    <ligand>
        <name>Zn(2+)</name>
        <dbReference type="ChEBI" id="CHEBI:29105"/>
    </ligand>
</feature>
<accession>A0A6H0Y5M5</accession>
<dbReference type="SUPFAM" id="SSF82282">
    <property type="entry name" value="Homocysteine S-methyltransferase"/>
    <property type="match status" value="1"/>
</dbReference>
<dbReference type="GO" id="GO:0009086">
    <property type="term" value="P:methionine biosynthetic process"/>
    <property type="evidence" value="ECO:0007669"/>
    <property type="project" value="InterPro"/>
</dbReference>
<dbReference type="PANTHER" id="PTHR46015">
    <property type="entry name" value="ZGC:172121"/>
    <property type="match status" value="1"/>
</dbReference>
<dbReference type="OrthoDB" id="261426at2759"/>
<protein>
    <recommendedName>
        <fullName evidence="7">Hcy-binding domain-containing protein</fullName>
    </recommendedName>
</protein>
<feature type="binding site" evidence="6">
    <location>
        <position position="300"/>
    </location>
    <ligand>
        <name>Zn(2+)</name>
        <dbReference type="ChEBI" id="CHEBI:29105"/>
    </ligand>
</feature>
<dbReference type="AlphaFoldDB" id="A0A6H0Y5M5"/>
<reference evidence="8 9" key="1">
    <citation type="journal article" date="2016" name="Sci. Rep.">
        <title>Peltaster fructicola genome reveals evolution from an invasive phytopathogen to an ectophytic parasite.</title>
        <authorList>
            <person name="Xu C."/>
            <person name="Chen H."/>
            <person name="Gleason M.L."/>
            <person name="Xu J.R."/>
            <person name="Liu H."/>
            <person name="Zhang R."/>
            <person name="Sun G."/>
        </authorList>
    </citation>
    <scope>NUCLEOTIDE SEQUENCE [LARGE SCALE GENOMIC DNA]</scope>
    <source>
        <strain evidence="8 9">LNHT1506</strain>
    </source>
</reference>
<evidence type="ECO:0000313" key="8">
    <source>
        <dbReference type="EMBL" id="QIX02231.1"/>
    </source>
</evidence>
<proteinExistence type="predicted"/>
<dbReference type="Pfam" id="PF02574">
    <property type="entry name" value="S-methyl_trans"/>
    <property type="match status" value="1"/>
</dbReference>
<evidence type="ECO:0000256" key="6">
    <source>
        <dbReference type="PROSITE-ProRule" id="PRU00333"/>
    </source>
</evidence>
<evidence type="ECO:0000256" key="5">
    <source>
        <dbReference type="PIRSR" id="PIRSR037505-2"/>
    </source>
</evidence>
<evidence type="ECO:0000313" key="9">
    <source>
        <dbReference type="Proteomes" id="UP000503462"/>
    </source>
</evidence>